<feature type="transmembrane region" description="Helical" evidence="8">
    <location>
        <begin position="39"/>
        <end position="66"/>
    </location>
</feature>
<evidence type="ECO:0000256" key="5">
    <source>
        <dbReference type="ARBA" id="ARBA00022989"/>
    </source>
</evidence>
<accession>A0AAW5K252</accession>
<dbReference type="RefSeq" id="WP_187118654.1">
    <property type="nucleotide sequence ID" value="NZ_CAJLEK010000009.1"/>
</dbReference>
<evidence type="ECO:0000256" key="1">
    <source>
        <dbReference type="ARBA" id="ARBA00004141"/>
    </source>
</evidence>
<dbReference type="EMBL" id="JANFYT010000009">
    <property type="protein sequence ID" value="MCQ4813864.1"/>
    <property type="molecule type" value="Genomic_DNA"/>
</dbReference>
<feature type="transmembrane region" description="Helical" evidence="8">
    <location>
        <begin position="186"/>
        <end position="209"/>
    </location>
</feature>
<evidence type="ECO:0000256" key="7">
    <source>
        <dbReference type="RuleBase" id="RU362091"/>
    </source>
</evidence>
<feature type="transmembrane region" description="Helical" evidence="8">
    <location>
        <begin position="113"/>
        <end position="146"/>
    </location>
</feature>
<evidence type="ECO:0000256" key="8">
    <source>
        <dbReference type="SAM" id="Phobius"/>
    </source>
</evidence>
<evidence type="ECO:0000256" key="6">
    <source>
        <dbReference type="ARBA" id="ARBA00023136"/>
    </source>
</evidence>
<feature type="transmembrane region" description="Helical" evidence="8">
    <location>
        <begin position="412"/>
        <end position="430"/>
    </location>
</feature>
<dbReference type="PROSITE" id="PS50283">
    <property type="entry name" value="NA_SOLUT_SYMP_3"/>
    <property type="match status" value="1"/>
</dbReference>
<comment type="subcellular location">
    <subcellularLocation>
        <location evidence="1">Membrane</location>
        <topology evidence="1">Multi-pass membrane protein</topology>
    </subcellularLocation>
</comment>
<feature type="transmembrane region" description="Helical" evidence="8">
    <location>
        <begin position="229"/>
        <end position="250"/>
    </location>
</feature>
<sequence length="461" mass="47326">MFLFYISAFALLALFVGSGVVIGSRGGGKKDYSLGGRKAGAAGVTGILLGALVGGASTVGTVQMAYSYGMTAWWFTLGGGIGCLLLGLRFAVPLRSSEVTTIADYLERNYGGSGCGTAIAFTATVSSSIGTFISICAQFLSCIALIRGVLPLPAWAASIAAAVSIWGFIAAGGMKSFSTLGTAKIFLLYIVLVLCAGAACWHGGFVPTAKALGFHPWFNLFGRGILPELGYLASMIVGVFTTQIYIQALAAAKDAAAARAGAFASAVLMPPMGLLGTWVGLSVRASGVEIAPDKVLSWFIMDSFPPLFGGLIWGGVLITVVGCAAGLILGIATNITKNFIPKKLTEKYASKNSMIQQGLVILMIIIAALSGIGGSGSMILEWSFMSMGLRGAGTFFPFVLAVLRPGLLSPPWALASSVGGLAAMLLWAVMGLPQDPLFAGLAASALCVTAGAILGKRRLSL</sequence>
<feature type="transmembrane region" description="Helical" evidence="8">
    <location>
        <begin position="152"/>
        <end position="174"/>
    </location>
</feature>
<dbReference type="InterPro" id="IPR050277">
    <property type="entry name" value="Sodium:Solute_Symporter"/>
</dbReference>
<feature type="transmembrane region" description="Helical" evidence="8">
    <location>
        <begin position="354"/>
        <end position="372"/>
    </location>
</feature>
<proteinExistence type="inferred from homology"/>
<evidence type="ECO:0000313" key="9">
    <source>
        <dbReference type="EMBL" id="MCQ4813864.1"/>
    </source>
</evidence>
<feature type="transmembrane region" description="Helical" evidence="8">
    <location>
        <begin position="436"/>
        <end position="455"/>
    </location>
</feature>
<feature type="transmembrane region" description="Helical" evidence="8">
    <location>
        <begin position="384"/>
        <end position="403"/>
    </location>
</feature>
<name>A0AAW5K252_9BACT</name>
<dbReference type="AlphaFoldDB" id="A0AAW5K252"/>
<keyword evidence="5 8" id="KW-1133">Transmembrane helix</keyword>
<organism evidence="9 10">
    <name type="scientific">Cloacibacillus evryensis</name>
    <dbReference type="NCBI Taxonomy" id="508460"/>
    <lineage>
        <taxon>Bacteria</taxon>
        <taxon>Thermotogati</taxon>
        <taxon>Synergistota</taxon>
        <taxon>Synergistia</taxon>
        <taxon>Synergistales</taxon>
        <taxon>Synergistaceae</taxon>
        <taxon>Cloacibacillus</taxon>
    </lineage>
</organism>
<feature type="transmembrane region" description="Helical" evidence="8">
    <location>
        <begin position="262"/>
        <end position="281"/>
    </location>
</feature>
<evidence type="ECO:0000313" key="10">
    <source>
        <dbReference type="Proteomes" id="UP001205919"/>
    </source>
</evidence>
<feature type="transmembrane region" description="Helical" evidence="8">
    <location>
        <begin position="311"/>
        <end position="333"/>
    </location>
</feature>
<gene>
    <name evidence="9" type="ORF">NE630_05400</name>
</gene>
<evidence type="ECO:0000256" key="2">
    <source>
        <dbReference type="ARBA" id="ARBA00006434"/>
    </source>
</evidence>
<feature type="transmembrane region" description="Helical" evidence="8">
    <location>
        <begin position="6"/>
        <end position="27"/>
    </location>
</feature>
<comment type="caution">
    <text evidence="9">The sequence shown here is derived from an EMBL/GenBank/DDBJ whole genome shotgun (WGS) entry which is preliminary data.</text>
</comment>
<reference evidence="9 10" key="1">
    <citation type="submission" date="2022-06" db="EMBL/GenBank/DDBJ databases">
        <title>Isolation of gut microbiota from human fecal samples.</title>
        <authorList>
            <person name="Pamer E.G."/>
            <person name="Barat B."/>
            <person name="Waligurski E."/>
            <person name="Medina S."/>
            <person name="Paddock L."/>
            <person name="Mostad J."/>
        </authorList>
    </citation>
    <scope>NUCLEOTIDE SEQUENCE [LARGE SCALE GENOMIC DNA]</scope>
    <source>
        <strain evidence="9 10">DFI.9.90</strain>
    </source>
</reference>
<dbReference type="InterPro" id="IPR001734">
    <property type="entry name" value="Na/solute_symporter"/>
</dbReference>
<dbReference type="PANTHER" id="PTHR48086">
    <property type="entry name" value="SODIUM/PROLINE SYMPORTER-RELATED"/>
    <property type="match status" value="1"/>
</dbReference>
<evidence type="ECO:0000256" key="3">
    <source>
        <dbReference type="ARBA" id="ARBA00022448"/>
    </source>
</evidence>
<comment type="similarity">
    <text evidence="2 7">Belongs to the sodium:solute symporter (SSF) (TC 2.A.21) family.</text>
</comment>
<dbReference type="GO" id="GO:0022857">
    <property type="term" value="F:transmembrane transporter activity"/>
    <property type="evidence" value="ECO:0007669"/>
    <property type="project" value="InterPro"/>
</dbReference>
<dbReference type="Gene3D" id="1.20.1730.10">
    <property type="entry name" value="Sodium/glucose cotransporter"/>
    <property type="match status" value="1"/>
</dbReference>
<keyword evidence="10" id="KW-1185">Reference proteome</keyword>
<dbReference type="GO" id="GO:0005886">
    <property type="term" value="C:plasma membrane"/>
    <property type="evidence" value="ECO:0007669"/>
    <property type="project" value="TreeGrafter"/>
</dbReference>
<keyword evidence="4 8" id="KW-0812">Transmembrane</keyword>
<dbReference type="PANTHER" id="PTHR48086:SF7">
    <property type="entry name" value="SODIUM-SOLUTE SYMPORTER-RELATED"/>
    <property type="match status" value="1"/>
</dbReference>
<keyword evidence="6 8" id="KW-0472">Membrane</keyword>
<evidence type="ECO:0000256" key="4">
    <source>
        <dbReference type="ARBA" id="ARBA00022692"/>
    </source>
</evidence>
<dbReference type="Proteomes" id="UP001205919">
    <property type="component" value="Unassembled WGS sequence"/>
</dbReference>
<protein>
    <submittedName>
        <fullName evidence="9">Sodium:solute symporter family protein</fullName>
    </submittedName>
</protein>
<feature type="transmembrane region" description="Helical" evidence="8">
    <location>
        <begin position="72"/>
        <end position="92"/>
    </location>
</feature>
<keyword evidence="3" id="KW-0813">Transport</keyword>
<dbReference type="InterPro" id="IPR038377">
    <property type="entry name" value="Na/Glc_symporter_sf"/>
</dbReference>
<dbReference type="Pfam" id="PF00474">
    <property type="entry name" value="SSF"/>
    <property type="match status" value="1"/>
</dbReference>